<gene>
    <name evidence="1" type="ORF">S01H4_53871</name>
</gene>
<comment type="caution">
    <text evidence="1">The sequence shown here is derived from an EMBL/GenBank/DDBJ whole genome shotgun (WGS) entry which is preliminary data.</text>
</comment>
<dbReference type="AlphaFoldDB" id="X1DL43"/>
<name>X1DL43_9ZZZZ</name>
<feature type="non-terminal residue" evidence="1">
    <location>
        <position position="119"/>
    </location>
</feature>
<organism evidence="1">
    <name type="scientific">marine sediment metagenome</name>
    <dbReference type="NCBI Taxonomy" id="412755"/>
    <lineage>
        <taxon>unclassified sequences</taxon>
        <taxon>metagenomes</taxon>
        <taxon>ecological metagenomes</taxon>
    </lineage>
</organism>
<sequence>MKKLIVGFIVIAIIMMAYISLGNTNKPVIKKLGTIDCDLVETTPVVFRNRVYRYEYVREGYKPNLTGDSYSRFIDHGSGEPTTAFAEGYHLGSAFVEGDSVYVTAVDIWDGEHIVMFVS</sequence>
<reference evidence="1" key="1">
    <citation type="journal article" date="2014" name="Front. Microbiol.">
        <title>High frequency of phylogenetically diverse reductive dehalogenase-homologous genes in deep subseafloor sedimentary metagenomes.</title>
        <authorList>
            <person name="Kawai M."/>
            <person name="Futagami T."/>
            <person name="Toyoda A."/>
            <person name="Takaki Y."/>
            <person name="Nishi S."/>
            <person name="Hori S."/>
            <person name="Arai W."/>
            <person name="Tsubouchi T."/>
            <person name="Morono Y."/>
            <person name="Uchiyama I."/>
            <person name="Ito T."/>
            <person name="Fujiyama A."/>
            <person name="Inagaki F."/>
            <person name="Takami H."/>
        </authorList>
    </citation>
    <scope>NUCLEOTIDE SEQUENCE</scope>
    <source>
        <strain evidence="1">Expedition CK06-06</strain>
    </source>
</reference>
<protein>
    <submittedName>
        <fullName evidence="1">Uncharacterized protein</fullName>
    </submittedName>
</protein>
<dbReference type="EMBL" id="BART01030943">
    <property type="protein sequence ID" value="GAH08970.1"/>
    <property type="molecule type" value="Genomic_DNA"/>
</dbReference>
<accession>X1DL43</accession>
<evidence type="ECO:0000313" key="1">
    <source>
        <dbReference type="EMBL" id="GAH08970.1"/>
    </source>
</evidence>
<proteinExistence type="predicted"/>